<proteinExistence type="predicted"/>
<dbReference type="OrthoDB" id="1410809at2"/>
<dbReference type="EMBL" id="AAOW01000028">
    <property type="protein sequence ID" value="EAR59928.1"/>
    <property type="molecule type" value="Genomic_DNA"/>
</dbReference>
<organism evidence="2 3">
    <name type="scientific">Neptuniibacter caesariensis</name>
    <dbReference type="NCBI Taxonomy" id="207954"/>
    <lineage>
        <taxon>Bacteria</taxon>
        <taxon>Pseudomonadati</taxon>
        <taxon>Pseudomonadota</taxon>
        <taxon>Gammaproteobacteria</taxon>
        <taxon>Oceanospirillales</taxon>
        <taxon>Oceanospirillaceae</taxon>
        <taxon>Neptuniibacter</taxon>
    </lineage>
</organism>
<protein>
    <submittedName>
        <fullName evidence="2">Uncharacterized protein</fullName>
    </submittedName>
</protein>
<name>A0A7U8C1T1_NEPCE</name>
<accession>A0A7U8C1T1</accession>
<evidence type="ECO:0000256" key="1">
    <source>
        <dbReference type="SAM" id="SignalP"/>
    </source>
</evidence>
<keyword evidence="1" id="KW-0732">Signal</keyword>
<feature type="signal peptide" evidence="1">
    <location>
        <begin position="1"/>
        <end position="21"/>
    </location>
</feature>
<evidence type="ECO:0000313" key="2">
    <source>
        <dbReference type="EMBL" id="EAR59928.1"/>
    </source>
</evidence>
<reference evidence="2 3" key="1">
    <citation type="submission" date="2006-02" db="EMBL/GenBank/DDBJ databases">
        <authorList>
            <person name="Pinhassi J."/>
            <person name="Pedros-Alio C."/>
            <person name="Ferriera S."/>
            <person name="Johnson J."/>
            <person name="Kravitz S."/>
            <person name="Halpern A."/>
            <person name="Remington K."/>
            <person name="Beeson K."/>
            <person name="Tran B."/>
            <person name="Rogers Y.-H."/>
            <person name="Friedman R."/>
            <person name="Venter J.C."/>
        </authorList>
    </citation>
    <scope>NUCLEOTIDE SEQUENCE [LARGE SCALE GENOMIC DNA]</scope>
    <source>
        <strain evidence="2 3">MED92</strain>
    </source>
</reference>
<sequence length="507" mass="57436">MKIINTLSALLILLLSLHASGECLSEECDRDCQERLLALDEGMLDFCEAPSFGTYSLEKNGITWYFDQPVTYGKYVNGDFWVLDKGTGVTIKKVTPIPNDGVNGSMVNPTVGAQAYDADIYAYKSNLAVKFPVLLNGGDSLVSTISKTENDLNQYDRVFPSWYRSTKGLGHAELMGASVLTVVSQVPKIGSFRPPYIGNNKVSYNVSDIDKTYYKKIKSPSYMPNVSYYERGLERPWLMHLPGWTARKMHPVENMPNYHREVGNFLSDASLILLTDKATEKLLYRYIQTGIDHYYTIINGSADSATFEFQSIFTGLLLKDDDMASVWKDGQSKTLGRAADKFYFYSNRTSSISSNLNKNNGSWNGYKVLFRKKHGTTEHDHLHPSEWKQVTNGGGIKQETYRLCCDSKPHFGMALASRIIGAEKYWPSNALDLYLDRWIDESLNGSGLETIRLYYPTFKYGTRKYVLGSKFLDSVYKSYYGDWNNASTSTQDESYIQNSDTLNLRRQ</sequence>
<comment type="caution">
    <text evidence="2">The sequence shown here is derived from an EMBL/GenBank/DDBJ whole genome shotgun (WGS) entry which is preliminary data.</text>
</comment>
<dbReference type="Proteomes" id="UP000002171">
    <property type="component" value="Unassembled WGS sequence"/>
</dbReference>
<dbReference type="AlphaFoldDB" id="A0A7U8C1T1"/>
<gene>
    <name evidence="2" type="ORF">MED92_15995</name>
</gene>
<dbReference type="RefSeq" id="WP_007020864.1">
    <property type="nucleotide sequence ID" value="NZ_CH724125.1"/>
</dbReference>
<feature type="chain" id="PRO_5031353881" evidence="1">
    <location>
        <begin position="22"/>
        <end position="507"/>
    </location>
</feature>
<keyword evidence="3" id="KW-1185">Reference proteome</keyword>
<evidence type="ECO:0000313" key="3">
    <source>
        <dbReference type="Proteomes" id="UP000002171"/>
    </source>
</evidence>